<sequence length="120" mass="13833">MTKAEYYAKIEALIPGCNPYDIDIELNRFYNQFRAEVQCHSTSSSLGCPQNLKPAVYVLDKYIIAPTWMFDPDELRDKLCHLRCHLTRTVHPDDDDSWARAARSAHGLAALLTHAYWAYK</sequence>
<evidence type="ECO:0000313" key="1">
    <source>
        <dbReference type="EMBL" id="KAB5591327.1"/>
    </source>
</evidence>
<organism evidence="1 2">
    <name type="scientific">Ceratobasidium theobromae</name>
    <dbReference type="NCBI Taxonomy" id="1582974"/>
    <lineage>
        <taxon>Eukaryota</taxon>
        <taxon>Fungi</taxon>
        <taxon>Dikarya</taxon>
        <taxon>Basidiomycota</taxon>
        <taxon>Agaricomycotina</taxon>
        <taxon>Agaricomycetes</taxon>
        <taxon>Cantharellales</taxon>
        <taxon>Ceratobasidiaceae</taxon>
        <taxon>Ceratobasidium</taxon>
    </lineage>
</organism>
<gene>
    <name evidence="1" type="ORF">CTheo_5243</name>
</gene>
<comment type="caution">
    <text evidence="1">The sequence shown here is derived from an EMBL/GenBank/DDBJ whole genome shotgun (WGS) entry which is preliminary data.</text>
</comment>
<protein>
    <submittedName>
        <fullName evidence="1">Uncharacterized protein</fullName>
    </submittedName>
</protein>
<accession>A0A5N5QJ54</accession>
<evidence type="ECO:0000313" key="2">
    <source>
        <dbReference type="Proteomes" id="UP000383932"/>
    </source>
</evidence>
<keyword evidence="2" id="KW-1185">Reference proteome</keyword>
<reference evidence="1 2" key="1">
    <citation type="journal article" date="2019" name="Fungal Biol. Biotechnol.">
        <title>Draft genome sequence of fastidious pathogen Ceratobasidium theobromae, which causes vascular-streak dieback in Theobroma cacao.</title>
        <authorList>
            <person name="Ali S.S."/>
            <person name="Asman A."/>
            <person name="Shao J."/>
            <person name="Firmansyah A.P."/>
            <person name="Susilo A.W."/>
            <person name="Rosmana A."/>
            <person name="McMahon P."/>
            <person name="Junaid M."/>
            <person name="Guest D."/>
            <person name="Kheng T.Y."/>
            <person name="Meinhardt L.W."/>
            <person name="Bailey B.A."/>
        </authorList>
    </citation>
    <scope>NUCLEOTIDE SEQUENCE [LARGE SCALE GENOMIC DNA]</scope>
    <source>
        <strain evidence="1 2">CT2</strain>
    </source>
</reference>
<name>A0A5N5QJ54_9AGAM</name>
<dbReference type="Proteomes" id="UP000383932">
    <property type="component" value="Unassembled WGS sequence"/>
</dbReference>
<dbReference type="OrthoDB" id="3191138at2759"/>
<proteinExistence type="predicted"/>
<dbReference type="AlphaFoldDB" id="A0A5N5QJ54"/>
<dbReference type="EMBL" id="SSOP01000111">
    <property type="protein sequence ID" value="KAB5591327.1"/>
    <property type="molecule type" value="Genomic_DNA"/>
</dbReference>